<dbReference type="Pfam" id="PF25597">
    <property type="entry name" value="SH3_retrovirus"/>
    <property type="match status" value="1"/>
</dbReference>
<evidence type="ECO:0000256" key="15">
    <source>
        <dbReference type="ARBA" id="ARBA00023113"/>
    </source>
</evidence>
<evidence type="ECO:0000256" key="5">
    <source>
        <dbReference type="ARBA" id="ARBA00022723"/>
    </source>
</evidence>
<evidence type="ECO:0000313" key="23">
    <source>
        <dbReference type="Proteomes" id="UP000460718"/>
    </source>
</evidence>
<dbReference type="SUPFAM" id="SSF53098">
    <property type="entry name" value="Ribonuclease H-like"/>
    <property type="match status" value="1"/>
</dbReference>
<sequence>MTLAYAIQALSGVDASDESSSAQQKAFVAKKSYDKRGFNGKCFYCKKTGHKETECRKKKADEERGQVARETSDYAFTATSAMGKTEWLVDSGASSHMTSVRDKFVSMKELKTPVRITIADGKKIDAVAMGTVGLKLMDGTSVTLSDVLYIPEVEGSLISVAKLAEKDVVAQFSKDKCVFRYGDATVMEAKRCGNVYKLKTVGDEVCHAATTSRKEPWAVVHARLGHIPFKRYEQLLTMADGVPRIADEPSDHVCAGCCMGKMREDNFSRSPEKTVKSAGVLDLIHSDVMGPMQTKTPGGCTYAVTFIDDFSRHVTVYFMKKKAEVLEKFKKFKADMENATGRKIKRLRSDNGGEYTGRLFKEYLSKQGIRHEKTVPYTPQQNGLAERNEPEPRGDGSLHALPRGHRQEVTPYEIVYQKKPQLKNLKVFGALGYGHIPDEKRRKLDAKAFKYRLLGYEDRVKGYRVLNVATGQVKIVRTVKFMETTSTGEFMTEVEGDDKDGDEDVAAPRATTPSHGQTQTLTIFNDEVVPLQHEVTTETAIVPAPSHSMNTRSRTRYIEETMDPEEAEGRKKQIVAPSAIGTKRQKVSQARVKPCDELIAIEGGQLMAATEEVSKTYAEATTRQDQDEWKKAIASELKSLIVNKTWKLVPKPAHQRPIGCRWVFALKRDEKGQVVRYKARLVAKGYSQRHGIDYEETYSPVAYLNSIRAMLAKCSAEGMEIEQCDVDTAFLYGKLEEEIYMELPEGLRELLELAETEGEDDVVCMLLQSLYGLKQASRVWNETIDKHLKSMGFEPADADPCVYTRGEGEDECIVCLYVDDMLIASRQKAVITSVKAGIAEKFRIKDLGRARFILGIEIDYDMERRTLGISQKAYTESIIKKFGQENAKPCLTQLEPGVQLPKADELQTEEDKAKMKSKPYRSLVGSLMYLACGTRPDISVAVAKLSRFLGNPGEKHWDAGIKVVRYLLKTKDVGIVYDGLLGTQLEAYSDADWAGNRDDRRPVSGMLLMLCGAPVVWRSTFQKTLALSSTEAEYVALSDCVKECVWMRRLLKDISAEQVGATVIYEDNQGAMALAKNRRW</sequence>
<comment type="function">
    <text evidence="1">The aspartyl protease (PR) mediates the proteolytic cleavages of the Gag and Gag-Pol polyproteins after assembly of the VLP.</text>
</comment>
<feature type="compositionally biased region" description="Basic and acidic residues" evidence="19">
    <location>
        <begin position="386"/>
        <end position="396"/>
    </location>
</feature>
<evidence type="ECO:0000256" key="4">
    <source>
        <dbReference type="ARBA" id="ARBA00022722"/>
    </source>
</evidence>
<evidence type="ECO:0000256" key="8">
    <source>
        <dbReference type="ARBA" id="ARBA00022759"/>
    </source>
</evidence>
<evidence type="ECO:0000256" key="17">
    <source>
        <dbReference type="ARBA" id="ARBA00023268"/>
    </source>
</evidence>
<dbReference type="Proteomes" id="UP000460718">
    <property type="component" value="Unassembled WGS sequence"/>
</dbReference>
<protein>
    <submittedName>
        <fullName evidence="22">Retrovirus-related Pol polyprotein from transposon TNT 1-94</fullName>
    </submittedName>
</protein>
<reference evidence="22 23" key="1">
    <citation type="submission" date="2018-09" db="EMBL/GenBank/DDBJ databases">
        <title>Genomic investigation of the strawberry pathogen Phytophthora fragariae indicates pathogenicity is determined by transcriptional variation in three key races.</title>
        <authorList>
            <person name="Adams T.M."/>
            <person name="Armitage A.D."/>
            <person name="Sobczyk M.K."/>
            <person name="Bates H.J."/>
            <person name="Dunwell J.M."/>
            <person name="Nellist C.F."/>
            <person name="Harrison R.J."/>
        </authorList>
    </citation>
    <scope>NUCLEOTIDE SEQUENCE [LARGE SCALE GENOMIC DNA]</scope>
    <source>
        <strain evidence="22 23">SCRP245</strain>
    </source>
</reference>
<evidence type="ECO:0000256" key="9">
    <source>
        <dbReference type="ARBA" id="ARBA00022801"/>
    </source>
</evidence>
<keyword evidence="13" id="KW-0695">RNA-directed DNA polymerase</keyword>
<dbReference type="Pfam" id="PF00665">
    <property type="entry name" value="rve"/>
    <property type="match status" value="1"/>
</dbReference>
<feature type="domain" description="CCHC-type" evidence="20">
    <location>
        <begin position="41"/>
        <end position="57"/>
    </location>
</feature>
<evidence type="ECO:0000256" key="2">
    <source>
        <dbReference type="ARBA" id="ARBA00022612"/>
    </source>
</evidence>
<evidence type="ECO:0000256" key="10">
    <source>
        <dbReference type="ARBA" id="ARBA00022840"/>
    </source>
</evidence>
<dbReference type="InterPro" id="IPR054722">
    <property type="entry name" value="PolX-like_BBD"/>
</dbReference>
<dbReference type="AlphaFoldDB" id="A0A6A3H9B6"/>
<keyword evidence="17" id="KW-0511">Multifunctional enzyme</keyword>
<dbReference type="Pfam" id="PF07727">
    <property type="entry name" value="RVT_2"/>
    <property type="match status" value="1"/>
</dbReference>
<dbReference type="PROSITE" id="PS50994">
    <property type="entry name" value="INTEGRASE"/>
    <property type="match status" value="1"/>
</dbReference>
<keyword evidence="2" id="KW-1188">Viral release from host cell</keyword>
<gene>
    <name evidence="22" type="ORF">PF011_g28254</name>
</gene>
<dbReference type="GO" id="GO:0006310">
    <property type="term" value="P:DNA recombination"/>
    <property type="evidence" value="ECO:0007669"/>
    <property type="project" value="UniProtKB-KW"/>
</dbReference>
<evidence type="ECO:0000313" key="22">
    <source>
        <dbReference type="EMBL" id="KAE8965534.1"/>
    </source>
</evidence>
<dbReference type="SUPFAM" id="SSF57756">
    <property type="entry name" value="Retrovirus zinc finger-like domains"/>
    <property type="match status" value="1"/>
</dbReference>
<dbReference type="InterPro" id="IPR036397">
    <property type="entry name" value="RNaseH_sf"/>
</dbReference>
<dbReference type="GO" id="GO:0005524">
    <property type="term" value="F:ATP binding"/>
    <property type="evidence" value="ECO:0007669"/>
    <property type="project" value="UniProtKB-KW"/>
</dbReference>
<dbReference type="InterPro" id="IPR001878">
    <property type="entry name" value="Znf_CCHC"/>
</dbReference>
<keyword evidence="10" id="KW-0067">ATP-binding</keyword>
<keyword evidence="8" id="KW-0255">Endonuclease</keyword>
<keyword evidence="18" id="KW-0863">Zinc-finger</keyword>
<dbReference type="GO" id="GO:0008270">
    <property type="term" value="F:zinc ion binding"/>
    <property type="evidence" value="ECO:0007669"/>
    <property type="project" value="UniProtKB-KW"/>
</dbReference>
<evidence type="ECO:0000256" key="3">
    <source>
        <dbReference type="ARBA" id="ARBA00022670"/>
    </source>
</evidence>
<keyword evidence="16" id="KW-0233">DNA recombination</keyword>
<evidence type="ECO:0000256" key="11">
    <source>
        <dbReference type="ARBA" id="ARBA00022842"/>
    </source>
</evidence>
<dbReference type="SUPFAM" id="SSF56672">
    <property type="entry name" value="DNA/RNA polymerases"/>
    <property type="match status" value="1"/>
</dbReference>
<feature type="region of interest" description="Disordered" evidence="19">
    <location>
        <begin position="374"/>
        <end position="402"/>
    </location>
</feature>
<keyword evidence="15" id="KW-0917">Virion maturation</keyword>
<dbReference type="GO" id="GO:0006508">
    <property type="term" value="P:proteolysis"/>
    <property type="evidence" value="ECO:0007669"/>
    <property type="project" value="UniProtKB-KW"/>
</dbReference>
<dbReference type="EMBL" id="QXFW01004483">
    <property type="protein sequence ID" value="KAE8965534.1"/>
    <property type="molecule type" value="Genomic_DNA"/>
</dbReference>
<dbReference type="InterPro" id="IPR043502">
    <property type="entry name" value="DNA/RNA_pol_sf"/>
</dbReference>
<dbReference type="Gene3D" id="3.30.420.10">
    <property type="entry name" value="Ribonuclease H-like superfamily/Ribonuclease H"/>
    <property type="match status" value="1"/>
</dbReference>
<dbReference type="PROSITE" id="PS50158">
    <property type="entry name" value="ZF_CCHC"/>
    <property type="match status" value="1"/>
</dbReference>
<keyword evidence="18" id="KW-0862">Zinc</keyword>
<keyword evidence="11" id="KW-0460">Magnesium</keyword>
<name>A0A6A3H9B6_9STRA</name>
<keyword evidence="14" id="KW-0239">DNA-directed DNA polymerase</keyword>
<evidence type="ECO:0000259" key="20">
    <source>
        <dbReference type="PROSITE" id="PS50158"/>
    </source>
</evidence>
<keyword evidence="6" id="KW-0547">Nucleotide-binding</keyword>
<keyword evidence="12" id="KW-0229">DNA integration</keyword>
<evidence type="ECO:0000256" key="19">
    <source>
        <dbReference type="SAM" id="MobiDB-lite"/>
    </source>
</evidence>
<keyword evidence="9" id="KW-0378">Hydrolase</keyword>
<evidence type="ECO:0000256" key="13">
    <source>
        <dbReference type="ARBA" id="ARBA00022918"/>
    </source>
</evidence>
<dbReference type="GO" id="GO:0003887">
    <property type="term" value="F:DNA-directed DNA polymerase activity"/>
    <property type="evidence" value="ECO:0007669"/>
    <property type="project" value="UniProtKB-KW"/>
</dbReference>
<dbReference type="PANTHER" id="PTHR42648:SF11">
    <property type="entry name" value="TRANSPOSON TY4-P GAG-POL POLYPROTEIN"/>
    <property type="match status" value="1"/>
</dbReference>
<feature type="domain" description="Integrase catalytic" evidence="21">
    <location>
        <begin position="267"/>
        <end position="445"/>
    </location>
</feature>
<evidence type="ECO:0000256" key="16">
    <source>
        <dbReference type="ARBA" id="ARBA00023172"/>
    </source>
</evidence>
<keyword evidence="3" id="KW-0645">Protease</keyword>
<dbReference type="InterPro" id="IPR057670">
    <property type="entry name" value="SH3_retrovirus"/>
</dbReference>
<keyword evidence="7" id="KW-0064">Aspartyl protease</keyword>
<feature type="region of interest" description="Disordered" evidence="19">
    <location>
        <begin position="492"/>
        <end position="516"/>
    </location>
</feature>
<organism evidence="22 23">
    <name type="scientific">Phytophthora fragariae</name>
    <dbReference type="NCBI Taxonomy" id="53985"/>
    <lineage>
        <taxon>Eukaryota</taxon>
        <taxon>Sar</taxon>
        <taxon>Stramenopiles</taxon>
        <taxon>Oomycota</taxon>
        <taxon>Peronosporomycetes</taxon>
        <taxon>Peronosporales</taxon>
        <taxon>Peronosporaceae</taxon>
        <taxon>Phytophthora</taxon>
    </lineage>
</organism>
<dbReference type="GO" id="GO:0004519">
    <property type="term" value="F:endonuclease activity"/>
    <property type="evidence" value="ECO:0007669"/>
    <property type="project" value="UniProtKB-KW"/>
</dbReference>
<dbReference type="InterPro" id="IPR036875">
    <property type="entry name" value="Znf_CCHC_sf"/>
</dbReference>
<evidence type="ECO:0000256" key="12">
    <source>
        <dbReference type="ARBA" id="ARBA00022908"/>
    </source>
</evidence>
<dbReference type="InterPro" id="IPR012337">
    <property type="entry name" value="RNaseH-like_sf"/>
</dbReference>
<dbReference type="GO" id="GO:0003676">
    <property type="term" value="F:nucleic acid binding"/>
    <property type="evidence" value="ECO:0007669"/>
    <property type="project" value="InterPro"/>
</dbReference>
<keyword evidence="14" id="KW-0808">Transferase</keyword>
<evidence type="ECO:0000256" key="14">
    <source>
        <dbReference type="ARBA" id="ARBA00022932"/>
    </source>
</evidence>
<evidence type="ECO:0000259" key="21">
    <source>
        <dbReference type="PROSITE" id="PS50994"/>
    </source>
</evidence>
<dbReference type="Pfam" id="PF22936">
    <property type="entry name" value="Pol_BBD"/>
    <property type="match status" value="1"/>
</dbReference>
<keyword evidence="5" id="KW-0479">Metal-binding</keyword>
<dbReference type="PANTHER" id="PTHR42648">
    <property type="entry name" value="TRANSPOSASE, PUTATIVE-RELATED"/>
    <property type="match status" value="1"/>
</dbReference>
<dbReference type="CDD" id="cd09272">
    <property type="entry name" value="RNase_HI_RT_Ty1"/>
    <property type="match status" value="1"/>
</dbReference>
<feature type="compositionally biased region" description="Acidic residues" evidence="19">
    <location>
        <begin position="492"/>
        <end position="505"/>
    </location>
</feature>
<dbReference type="GO" id="GO:0003964">
    <property type="term" value="F:RNA-directed DNA polymerase activity"/>
    <property type="evidence" value="ECO:0007669"/>
    <property type="project" value="UniProtKB-KW"/>
</dbReference>
<proteinExistence type="predicted"/>
<evidence type="ECO:0000256" key="18">
    <source>
        <dbReference type="PROSITE-ProRule" id="PRU00047"/>
    </source>
</evidence>
<accession>A0A6A3H9B6</accession>
<comment type="caution">
    <text evidence="22">The sequence shown here is derived from an EMBL/GenBank/DDBJ whole genome shotgun (WGS) entry which is preliminary data.</text>
</comment>
<keyword evidence="14" id="KW-0548">Nucleotidyltransferase</keyword>
<evidence type="ECO:0000256" key="7">
    <source>
        <dbReference type="ARBA" id="ARBA00022750"/>
    </source>
</evidence>
<dbReference type="GO" id="GO:0015074">
    <property type="term" value="P:DNA integration"/>
    <property type="evidence" value="ECO:0007669"/>
    <property type="project" value="UniProtKB-KW"/>
</dbReference>
<keyword evidence="4" id="KW-0540">Nuclease</keyword>
<dbReference type="GO" id="GO:0004190">
    <property type="term" value="F:aspartic-type endopeptidase activity"/>
    <property type="evidence" value="ECO:0007669"/>
    <property type="project" value="UniProtKB-KW"/>
</dbReference>
<dbReference type="InterPro" id="IPR039537">
    <property type="entry name" value="Retrotran_Ty1/copia-like"/>
</dbReference>
<dbReference type="InterPro" id="IPR013103">
    <property type="entry name" value="RVT_2"/>
</dbReference>
<dbReference type="InterPro" id="IPR001584">
    <property type="entry name" value="Integrase_cat-core"/>
</dbReference>
<evidence type="ECO:0000256" key="6">
    <source>
        <dbReference type="ARBA" id="ARBA00022741"/>
    </source>
</evidence>
<evidence type="ECO:0000256" key="1">
    <source>
        <dbReference type="ARBA" id="ARBA00002180"/>
    </source>
</evidence>